<reference evidence="4 5" key="1">
    <citation type="submission" date="2024-02" db="EMBL/GenBank/DDBJ databases">
        <authorList>
            <person name="Chen Y."/>
            <person name="Shah S."/>
            <person name="Dougan E. K."/>
            <person name="Thang M."/>
            <person name="Chan C."/>
        </authorList>
    </citation>
    <scope>NUCLEOTIDE SEQUENCE [LARGE SCALE GENOMIC DNA]</scope>
</reference>
<comment type="similarity">
    <text evidence="1">Belongs to the protein kinase superfamily. ADCK protein kinase family.</text>
</comment>
<dbReference type="InterPro" id="IPR050154">
    <property type="entry name" value="UbiB_kinase"/>
</dbReference>
<feature type="transmembrane region" description="Helical" evidence="2">
    <location>
        <begin position="12"/>
        <end position="32"/>
    </location>
</feature>
<feature type="domain" description="ABC1 atypical kinase-like" evidence="3">
    <location>
        <begin position="207"/>
        <end position="457"/>
    </location>
</feature>
<dbReference type="SUPFAM" id="SSF56112">
    <property type="entry name" value="Protein kinase-like (PK-like)"/>
    <property type="match status" value="1"/>
</dbReference>
<dbReference type="PANTHER" id="PTHR10566">
    <property type="entry name" value="CHAPERONE-ACTIVITY OF BC1 COMPLEX CABC1 -RELATED"/>
    <property type="match status" value="1"/>
</dbReference>
<keyword evidence="2" id="KW-0812">Transmembrane</keyword>
<evidence type="ECO:0000256" key="2">
    <source>
        <dbReference type="SAM" id="Phobius"/>
    </source>
</evidence>
<dbReference type="EMBL" id="CAXAMN010026484">
    <property type="protein sequence ID" value="CAK9103454.1"/>
    <property type="molecule type" value="Genomic_DNA"/>
</dbReference>
<dbReference type="CDD" id="cd05121">
    <property type="entry name" value="ABC1_ADCK3-like"/>
    <property type="match status" value="1"/>
</dbReference>
<comment type="caution">
    <text evidence="4">The sequence shown here is derived from an EMBL/GenBank/DDBJ whole genome shotgun (WGS) entry which is preliminary data.</text>
</comment>
<keyword evidence="5" id="KW-1185">Reference proteome</keyword>
<dbReference type="Pfam" id="PF03109">
    <property type="entry name" value="ABC1"/>
    <property type="match status" value="1"/>
</dbReference>
<dbReference type="InterPro" id="IPR004147">
    <property type="entry name" value="ABC1_dom"/>
</dbReference>
<dbReference type="Proteomes" id="UP001642484">
    <property type="component" value="Unassembled WGS sequence"/>
</dbReference>
<keyword evidence="2" id="KW-0472">Membrane</keyword>
<dbReference type="PANTHER" id="PTHR10566:SF113">
    <property type="entry name" value="PROTEIN ACTIVITY OF BC1 COMPLEX KINASE 7, CHLOROPLASTIC"/>
    <property type="match status" value="1"/>
</dbReference>
<evidence type="ECO:0000313" key="4">
    <source>
        <dbReference type="EMBL" id="CAK9103454.1"/>
    </source>
</evidence>
<evidence type="ECO:0000259" key="3">
    <source>
        <dbReference type="Pfam" id="PF03109"/>
    </source>
</evidence>
<evidence type="ECO:0000256" key="1">
    <source>
        <dbReference type="ARBA" id="ARBA00009670"/>
    </source>
</evidence>
<dbReference type="InterPro" id="IPR011009">
    <property type="entry name" value="Kinase-like_dom_sf"/>
</dbReference>
<keyword evidence="2" id="KW-1133">Transmembrane helix</keyword>
<accession>A0ABP0RS36</accession>
<gene>
    <name evidence="4" type="ORF">CCMP2556_LOCUS48585</name>
</gene>
<proteinExistence type="inferred from homology"/>
<organism evidence="4 5">
    <name type="scientific">Durusdinium trenchii</name>
    <dbReference type="NCBI Taxonomy" id="1381693"/>
    <lineage>
        <taxon>Eukaryota</taxon>
        <taxon>Sar</taxon>
        <taxon>Alveolata</taxon>
        <taxon>Dinophyceae</taxon>
        <taxon>Suessiales</taxon>
        <taxon>Symbiodiniaceae</taxon>
        <taxon>Durusdinium</taxon>
    </lineage>
</organism>
<name>A0ABP0RS36_9DINO</name>
<evidence type="ECO:0000313" key="5">
    <source>
        <dbReference type="Proteomes" id="UP001642484"/>
    </source>
</evidence>
<sequence>MASGIPKRSRSAGLWLLGLCIACCSYGPRMFLLPSVAPARPGAQMQVDTVDTTRSHLTGLTWNFAPSFEPSSGRVRSSSTALGVGKVLKVMLGVPSALAVFSFLMVLRGYTTKESDGDTMQERWSSYAKKPGQRMLALMAGAARVGLIALRAKLIRDPKKKSAMHTRAGKRAVTELVRLGPTYVKLGQILSCREDLVPKEYIKELKRLQDEVPAFSGKRALKIIETELGKPASELFAEFDDKPLAAASLGQVHRAKTKDGTELAIKIQRDNLKEMYDLDLAQFDKIAVMLDKYKIGVEGASNVWVDMFEDAKVILYREIDYRAEAENTQRWYENFKNVKWTTSPRVIDEFTTSKVLALTFVAGTKISDLEKLKEQGFDRTQLAKNLAQAYLLAFCKFGFFNTDPHPGNLAVDDGYPGGRLIFYDFGQACELQDKQAGGILQVIQSIVDFEAADCVKAMDNLGCLKKGADFKKVEGVVQNNFETGKVKSKRSKRKRELTEEEKNKKAPKQTEVMKYFQLPPALAFVARAITQMEGVGVMLDEDYEFIDFVADKVPELQVERGAGISYIAGQLFKNWARN</sequence>
<protein>
    <recommendedName>
        <fullName evidence="3">ABC1 atypical kinase-like domain-containing protein</fullName>
    </recommendedName>
</protein>